<dbReference type="Pfam" id="PF00615">
    <property type="entry name" value="RGS"/>
    <property type="match status" value="2"/>
</dbReference>
<dbReference type="Proteomes" id="UP000492821">
    <property type="component" value="Unassembled WGS sequence"/>
</dbReference>
<feature type="region of interest" description="Disordered" evidence="1">
    <location>
        <begin position="1"/>
        <end position="89"/>
    </location>
</feature>
<dbReference type="SUPFAM" id="SSF48097">
    <property type="entry name" value="Regulator of G-protein signaling, RGS"/>
    <property type="match status" value="2"/>
</dbReference>
<dbReference type="CDD" id="cd07440">
    <property type="entry name" value="RGS"/>
    <property type="match status" value="2"/>
</dbReference>
<evidence type="ECO:0000313" key="4">
    <source>
        <dbReference type="WBParaSite" id="Pan_g7011.t1"/>
    </source>
</evidence>
<dbReference type="InterPro" id="IPR036305">
    <property type="entry name" value="RGS_sf"/>
</dbReference>
<dbReference type="SMART" id="SM00315">
    <property type="entry name" value="RGS"/>
    <property type="match status" value="2"/>
</dbReference>
<feature type="compositionally biased region" description="Pro residues" evidence="1">
    <location>
        <begin position="30"/>
        <end position="40"/>
    </location>
</feature>
<dbReference type="AlphaFoldDB" id="A0A7E4W4D2"/>
<evidence type="ECO:0000259" key="2">
    <source>
        <dbReference type="PROSITE" id="PS50132"/>
    </source>
</evidence>
<dbReference type="WBParaSite" id="Pan_g7011.t1">
    <property type="protein sequence ID" value="Pan_g7011.t1"/>
    <property type="gene ID" value="Pan_g7011"/>
</dbReference>
<reference evidence="4" key="2">
    <citation type="submission" date="2020-10" db="UniProtKB">
        <authorList>
            <consortium name="WormBaseParasite"/>
        </authorList>
    </citation>
    <scope>IDENTIFICATION</scope>
</reference>
<feature type="domain" description="RGS" evidence="2">
    <location>
        <begin position="128"/>
        <end position="240"/>
    </location>
</feature>
<sequence>MLCFPRRRSRPLPPSEDVPNTSKAQTFPPQSNPPSPPPPIDTREQEAVSPVAESTSTPTPHTSPERTLQVTSPRVVRTPPPPKPKALPIPHDMQALFDKNAMGANPAPEMPSTNGIDYPRAASWSSSTVADIMADKIGRQVFRCFLFQALAEENMLFVEQLDEIKKINDPEKLKQNVTELMEKYDMYINISSVAKAKLKEIMDGNPDKRLLEPAHKEISKLLENDQFPRFRRSELYLSFLEQLLPRAYAEKWAYSFDALLGNQVGRHHFREFLHSIHAEENLRFWEAIIEFRNTRNKSQAMQNMARSIHDQFLKEGCSNEVFLPFGLRQNLIKRIKDKDVDLTLFDEATKHVENVLKNDPYVRFLQSNNYKQLLEKLH</sequence>
<accession>A0A7E4W4D2</accession>
<dbReference type="PRINTS" id="PR01301">
    <property type="entry name" value="RGSPROTEIN"/>
</dbReference>
<dbReference type="PANTHER" id="PTHR10845:SF235">
    <property type="entry name" value="REGULATOR OF G-PROTEIN SIGNALING RGS-3"/>
    <property type="match status" value="1"/>
</dbReference>
<feature type="compositionally biased region" description="Pro residues" evidence="1">
    <location>
        <begin position="78"/>
        <end position="87"/>
    </location>
</feature>
<organism evidence="3 4">
    <name type="scientific">Panagrellus redivivus</name>
    <name type="common">Microworm</name>
    <dbReference type="NCBI Taxonomy" id="6233"/>
    <lineage>
        <taxon>Eukaryota</taxon>
        <taxon>Metazoa</taxon>
        <taxon>Ecdysozoa</taxon>
        <taxon>Nematoda</taxon>
        <taxon>Chromadorea</taxon>
        <taxon>Rhabditida</taxon>
        <taxon>Tylenchina</taxon>
        <taxon>Panagrolaimomorpha</taxon>
        <taxon>Panagrolaimoidea</taxon>
        <taxon>Panagrolaimidae</taxon>
        <taxon>Panagrellus</taxon>
    </lineage>
</organism>
<reference evidence="3" key="1">
    <citation type="journal article" date="2013" name="Genetics">
        <title>The draft genome and transcriptome of Panagrellus redivivus are shaped by the harsh demands of a free-living lifestyle.</title>
        <authorList>
            <person name="Srinivasan J."/>
            <person name="Dillman A.R."/>
            <person name="Macchietto M.G."/>
            <person name="Heikkinen L."/>
            <person name="Lakso M."/>
            <person name="Fracchia K.M."/>
            <person name="Antoshechkin I."/>
            <person name="Mortazavi A."/>
            <person name="Wong G."/>
            <person name="Sternberg P.W."/>
        </authorList>
    </citation>
    <scope>NUCLEOTIDE SEQUENCE [LARGE SCALE GENOMIC DNA]</scope>
    <source>
        <strain evidence="3">MT8872</strain>
    </source>
</reference>
<evidence type="ECO:0000256" key="1">
    <source>
        <dbReference type="SAM" id="MobiDB-lite"/>
    </source>
</evidence>
<proteinExistence type="predicted"/>
<dbReference type="Gene3D" id="1.10.167.10">
    <property type="entry name" value="Regulator of G-protein Signalling 4, domain 2"/>
    <property type="match status" value="2"/>
</dbReference>
<feature type="compositionally biased region" description="Basic residues" evidence="1">
    <location>
        <begin position="1"/>
        <end position="10"/>
    </location>
</feature>
<name>A0A7E4W4D2_PANRE</name>
<dbReference type="PANTHER" id="PTHR10845">
    <property type="entry name" value="REGULATOR OF G PROTEIN SIGNALING"/>
    <property type="match status" value="1"/>
</dbReference>
<dbReference type="InterPro" id="IPR016137">
    <property type="entry name" value="RGS"/>
</dbReference>
<evidence type="ECO:0000313" key="3">
    <source>
        <dbReference type="Proteomes" id="UP000492821"/>
    </source>
</evidence>
<dbReference type="InterPro" id="IPR044926">
    <property type="entry name" value="RGS_subdomain_2"/>
</dbReference>
<keyword evidence="3" id="KW-1185">Reference proteome</keyword>
<dbReference type="PROSITE" id="PS50132">
    <property type="entry name" value="RGS"/>
    <property type="match status" value="2"/>
</dbReference>
<protein>
    <submittedName>
        <fullName evidence="4">RGS domain-containing protein</fullName>
    </submittedName>
</protein>
<feature type="compositionally biased region" description="Polar residues" evidence="1">
    <location>
        <begin position="18"/>
        <end position="27"/>
    </location>
</feature>
<feature type="domain" description="RGS" evidence="2">
    <location>
        <begin position="255"/>
        <end position="374"/>
    </location>
</feature>